<name>A0A4R6Y9L1_9BURK</name>
<sequence>MAKAFLRFLSFFPLTWLHCLGAVLGRWVYRFDKRYRTRLQTNATYAGYEGEEFWQSAAAHMGRGVIELAHIWTPRVDALLPLVQVKGWDAVMQAKAQGRGVLMLTPHVGAFELLSLWIGQREPFTAMYRPPKYAVLGQMMLSGRQKFNVNMASADVKGIRVMLRALKNKELVGLLPDQVPNESADGVVVPVFGQPALSMTLPAKLVRQTNAALVTMFARRVEAAHRFEIEFKVVEFTVSGDAQEDASRINALMEEVIRQTPEQYLWAYNRYKRLPTPTGVDTAGETNGV</sequence>
<gene>
    <name evidence="7" type="ORF">DFR44_10527</name>
</gene>
<comment type="caution">
    <text evidence="7">The sequence shown here is derived from an EMBL/GenBank/DDBJ whole genome shotgun (WGS) entry which is preliminary data.</text>
</comment>
<evidence type="ECO:0000256" key="1">
    <source>
        <dbReference type="ARBA" id="ARBA00004533"/>
    </source>
</evidence>
<keyword evidence="8" id="KW-1185">Reference proteome</keyword>
<keyword evidence="4 7" id="KW-0808">Transferase</keyword>
<dbReference type="GO" id="GO:0009247">
    <property type="term" value="P:glycolipid biosynthetic process"/>
    <property type="evidence" value="ECO:0007669"/>
    <property type="project" value="UniProtKB-ARBA"/>
</dbReference>
<dbReference type="Proteomes" id="UP000294480">
    <property type="component" value="Unassembled WGS sequence"/>
</dbReference>
<proteinExistence type="predicted"/>
<evidence type="ECO:0000256" key="6">
    <source>
        <dbReference type="ARBA" id="ARBA00023315"/>
    </source>
</evidence>
<organism evidence="7 8">
    <name type="scientific">Hydromonas duriensis</name>
    <dbReference type="NCBI Taxonomy" id="1527608"/>
    <lineage>
        <taxon>Bacteria</taxon>
        <taxon>Pseudomonadati</taxon>
        <taxon>Pseudomonadota</taxon>
        <taxon>Betaproteobacteria</taxon>
        <taxon>Burkholderiales</taxon>
        <taxon>Burkholderiaceae</taxon>
        <taxon>Hydromonas</taxon>
    </lineage>
</organism>
<dbReference type="PIRSF" id="PIRSF026649">
    <property type="entry name" value="MsbB"/>
    <property type="match status" value="1"/>
</dbReference>
<dbReference type="NCBIfam" id="NF006487">
    <property type="entry name" value="PRK08905.1"/>
    <property type="match status" value="1"/>
</dbReference>
<dbReference type="CDD" id="cd07984">
    <property type="entry name" value="LPLAT_LABLAT-like"/>
    <property type="match status" value="1"/>
</dbReference>
<dbReference type="InterPro" id="IPR004960">
    <property type="entry name" value="LipA_acyltrans"/>
</dbReference>
<dbReference type="GO" id="GO:0016746">
    <property type="term" value="F:acyltransferase activity"/>
    <property type="evidence" value="ECO:0007669"/>
    <property type="project" value="UniProtKB-KW"/>
</dbReference>
<evidence type="ECO:0000313" key="8">
    <source>
        <dbReference type="Proteomes" id="UP000294480"/>
    </source>
</evidence>
<reference evidence="7 8" key="1">
    <citation type="submission" date="2019-03" db="EMBL/GenBank/DDBJ databases">
        <title>Genomic Encyclopedia of Type Strains, Phase IV (KMG-IV): sequencing the most valuable type-strain genomes for metagenomic binning, comparative biology and taxonomic classification.</title>
        <authorList>
            <person name="Goeker M."/>
        </authorList>
    </citation>
    <scope>NUCLEOTIDE SEQUENCE [LARGE SCALE GENOMIC DNA]</scope>
    <source>
        <strain evidence="7 8">DSM 102852</strain>
    </source>
</reference>
<evidence type="ECO:0000256" key="5">
    <source>
        <dbReference type="ARBA" id="ARBA00023136"/>
    </source>
</evidence>
<accession>A0A4R6Y9L1</accession>
<keyword evidence="6" id="KW-0012">Acyltransferase</keyword>
<dbReference type="PANTHER" id="PTHR30606">
    <property type="entry name" value="LIPID A BIOSYNTHESIS LAUROYL ACYLTRANSFERASE"/>
    <property type="match status" value="1"/>
</dbReference>
<dbReference type="AlphaFoldDB" id="A0A4R6Y9L1"/>
<dbReference type="EMBL" id="SNZE01000005">
    <property type="protein sequence ID" value="TDR32144.1"/>
    <property type="molecule type" value="Genomic_DNA"/>
</dbReference>
<dbReference type="RefSeq" id="WP_162845140.1">
    <property type="nucleotide sequence ID" value="NZ_SNZE01000005.1"/>
</dbReference>
<dbReference type="PANTHER" id="PTHR30606:SF10">
    <property type="entry name" value="PHOSPHATIDYLINOSITOL MANNOSIDE ACYLTRANSFERASE"/>
    <property type="match status" value="1"/>
</dbReference>
<evidence type="ECO:0000256" key="4">
    <source>
        <dbReference type="ARBA" id="ARBA00022679"/>
    </source>
</evidence>
<keyword evidence="2" id="KW-1003">Cell membrane</keyword>
<dbReference type="Pfam" id="PF03279">
    <property type="entry name" value="Lip_A_acyltrans"/>
    <property type="match status" value="1"/>
</dbReference>
<evidence type="ECO:0000256" key="2">
    <source>
        <dbReference type="ARBA" id="ARBA00022475"/>
    </source>
</evidence>
<evidence type="ECO:0000313" key="7">
    <source>
        <dbReference type="EMBL" id="TDR32144.1"/>
    </source>
</evidence>
<keyword evidence="5" id="KW-0472">Membrane</keyword>
<comment type="subcellular location">
    <subcellularLocation>
        <location evidence="1">Cell inner membrane</location>
    </subcellularLocation>
</comment>
<keyword evidence="3" id="KW-0997">Cell inner membrane</keyword>
<protein>
    <submittedName>
        <fullName evidence="7">KDO2-lipid IV(A) lauroyltransferase</fullName>
    </submittedName>
</protein>
<dbReference type="GO" id="GO:0005886">
    <property type="term" value="C:plasma membrane"/>
    <property type="evidence" value="ECO:0007669"/>
    <property type="project" value="UniProtKB-SubCell"/>
</dbReference>
<evidence type="ECO:0000256" key="3">
    <source>
        <dbReference type="ARBA" id="ARBA00022519"/>
    </source>
</evidence>